<sequence length="98" mass="11152">MKLSRKPQDMVWHSSTLQARIWGIYESFKLVWSQGFERIAETDNGDTLNLFSLPFVAAPFALVRAIANLCVKSRYLGFHKIRQEANEAADYMAKASPT</sequence>
<name>A0ABR1ZLY2_9ROSI</name>
<organism evidence="1 2">
    <name type="scientific">Hibiscus sabdariffa</name>
    <name type="common">roselle</name>
    <dbReference type="NCBI Taxonomy" id="183260"/>
    <lineage>
        <taxon>Eukaryota</taxon>
        <taxon>Viridiplantae</taxon>
        <taxon>Streptophyta</taxon>
        <taxon>Embryophyta</taxon>
        <taxon>Tracheophyta</taxon>
        <taxon>Spermatophyta</taxon>
        <taxon>Magnoliopsida</taxon>
        <taxon>eudicotyledons</taxon>
        <taxon>Gunneridae</taxon>
        <taxon>Pentapetalae</taxon>
        <taxon>rosids</taxon>
        <taxon>malvids</taxon>
        <taxon>Malvales</taxon>
        <taxon>Malvaceae</taxon>
        <taxon>Malvoideae</taxon>
        <taxon>Hibiscus</taxon>
    </lineage>
</organism>
<keyword evidence="2" id="KW-1185">Reference proteome</keyword>
<evidence type="ECO:0000313" key="2">
    <source>
        <dbReference type="Proteomes" id="UP001396334"/>
    </source>
</evidence>
<evidence type="ECO:0000313" key="1">
    <source>
        <dbReference type="EMBL" id="KAK8481528.1"/>
    </source>
</evidence>
<dbReference type="EMBL" id="JBBPBN010000897">
    <property type="protein sequence ID" value="KAK8481528.1"/>
    <property type="molecule type" value="Genomic_DNA"/>
</dbReference>
<proteinExistence type="predicted"/>
<dbReference type="Proteomes" id="UP001396334">
    <property type="component" value="Unassembled WGS sequence"/>
</dbReference>
<comment type="caution">
    <text evidence="1">The sequence shown here is derived from an EMBL/GenBank/DDBJ whole genome shotgun (WGS) entry which is preliminary data.</text>
</comment>
<evidence type="ECO:0008006" key="3">
    <source>
        <dbReference type="Google" id="ProtNLM"/>
    </source>
</evidence>
<accession>A0ABR1ZLY2</accession>
<reference evidence="1 2" key="1">
    <citation type="journal article" date="2024" name="G3 (Bethesda)">
        <title>Genome assembly of Hibiscus sabdariffa L. provides insights into metabolisms of medicinal natural products.</title>
        <authorList>
            <person name="Kim T."/>
        </authorList>
    </citation>
    <scope>NUCLEOTIDE SEQUENCE [LARGE SCALE GENOMIC DNA]</scope>
    <source>
        <strain evidence="1">TK-2024</strain>
        <tissue evidence="1">Old leaves</tissue>
    </source>
</reference>
<gene>
    <name evidence="1" type="ORF">V6N11_034851</name>
</gene>
<protein>
    <recommendedName>
        <fullName evidence="3">RNase H type-1 domain-containing protein</fullName>
    </recommendedName>
</protein>